<dbReference type="RefSeq" id="WP_017033233.1">
    <property type="nucleotide sequence ID" value="NZ_JBNGCH010000361.1"/>
</dbReference>
<reference evidence="2" key="1">
    <citation type="submission" date="2016-06" db="EMBL/GenBank/DDBJ databases">
        <authorList>
            <person name="Hehemann J.-H."/>
            <person name="Arevalo P."/>
            <person name="Datta M.S."/>
            <person name="Polz M.F."/>
        </authorList>
    </citation>
    <scope>NUCLEOTIDE SEQUENCE [LARGE SCALE GENOMIC DNA]</scope>
    <source>
        <strain evidence="2">9CSC122</strain>
    </source>
</reference>
<dbReference type="AlphaFoldDB" id="A0A1B9R0W3"/>
<organism evidence="1 2">
    <name type="scientific">Vibrio genomosp. F10</name>
    <dbReference type="NCBI Taxonomy" id="723171"/>
    <lineage>
        <taxon>Bacteria</taxon>
        <taxon>Pseudomonadati</taxon>
        <taxon>Pseudomonadota</taxon>
        <taxon>Gammaproteobacteria</taxon>
        <taxon>Vibrionales</taxon>
        <taxon>Vibrionaceae</taxon>
        <taxon>Vibrio</taxon>
    </lineage>
</organism>
<comment type="caution">
    <text evidence="1">The sequence shown here is derived from an EMBL/GenBank/DDBJ whole genome shotgun (WGS) entry which is preliminary data.</text>
</comment>
<sequence length="140" mass="15911">MSDEKLALEWMRQQARKIDPYTEDPSFDDCVELIDPIFKKGKSVAQLRFLLGEADRRAGAAERKHAALKYAKEKSPNAGQILRLQSKLQQVELALKLATGDNNMTISQFCSEYEVRKRDGSAAWNEILVQQGKKVQKSKK</sequence>
<gene>
    <name evidence="1" type="ORF">A6E14_07300</name>
</gene>
<dbReference type="EMBL" id="MAJZ01000361">
    <property type="protein sequence ID" value="OCH77680.1"/>
    <property type="molecule type" value="Genomic_DNA"/>
</dbReference>
<name>A0A1B9R0W3_9VIBR</name>
<dbReference type="Proteomes" id="UP000093173">
    <property type="component" value="Unassembled WGS sequence"/>
</dbReference>
<accession>A0A1B9R0W3</accession>
<protein>
    <submittedName>
        <fullName evidence="1">Uncharacterized protein</fullName>
    </submittedName>
</protein>
<keyword evidence="2" id="KW-1185">Reference proteome</keyword>
<evidence type="ECO:0000313" key="2">
    <source>
        <dbReference type="Proteomes" id="UP000093173"/>
    </source>
</evidence>
<evidence type="ECO:0000313" key="1">
    <source>
        <dbReference type="EMBL" id="OCH77680.1"/>
    </source>
</evidence>
<proteinExistence type="predicted"/>